<dbReference type="InterPro" id="IPR052143">
    <property type="entry name" value="Mitoribosomal_bL36m"/>
</dbReference>
<evidence type="ECO:0000313" key="9">
    <source>
        <dbReference type="Proteomes" id="UP000078200"/>
    </source>
</evidence>
<dbReference type="GO" id="GO:0005762">
    <property type="term" value="C:mitochondrial large ribosomal subunit"/>
    <property type="evidence" value="ECO:0007669"/>
    <property type="project" value="TreeGrafter"/>
</dbReference>
<dbReference type="InterPro" id="IPR000473">
    <property type="entry name" value="Ribosomal_bL36"/>
</dbReference>
<dbReference type="GO" id="GO:0003735">
    <property type="term" value="F:structural constituent of ribosome"/>
    <property type="evidence" value="ECO:0007669"/>
    <property type="project" value="InterPro"/>
</dbReference>
<dbReference type="Proteomes" id="UP000078200">
    <property type="component" value="Unassembled WGS sequence"/>
</dbReference>
<protein>
    <recommendedName>
        <fullName evidence="7">Ribosomal protein</fullName>
    </recommendedName>
</protein>
<keyword evidence="6 7" id="KW-0687">Ribonucleoprotein</keyword>
<keyword evidence="4 7" id="KW-0689">Ribosomal protein</keyword>
<evidence type="ECO:0000256" key="2">
    <source>
        <dbReference type="ARBA" id="ARBA00007645"/>
    </source>
</evidence>
<reference evidence="8" key="1">
    <citation type="submission" date="2020-05" db="UniProtKB">
        <authorList>
            <consortium name="EnsemblMetazoa"/>
        </authorList>
    </citation>
    <scope>IDENTIFICATION</scope>
    <source>
        <strain evidence="8">TTRI</strain>
    </source>
</reference>
<evidence type="ECO:0000256" key="7">
    <source>
        <dbReference type="RuleBase" id="RU000570"/>
    </source>
</evidence>
<comment type="subcellular location">
    <subcellularLocation>
        <location evidence="1">Mitochondrion</location>
    </subcellularLocation>
</comment>
<dbReference type="PANTHER" id="PTHR46909:SF1">
    <property type="entry name" value="LARGE RIBOSOMAL SUBUNIT PROTEIN BL36M"/>
    <property type="match status" value="1"/>
</dbReference>
<proteinExistence type="inferred from homology"/>
<evidence type="ECO:0000256" key="3">
    <source>
        <dbReference type="ARBA" id="ARBA00022946"/>
    </source>
</evidence>
<evidence type="ECO:0000313" key="8">
    <source>
        <dbReference type="EnsemblMetazoa" id="GAUT042217-PA"/>
    </source>
</evidence>
<keyword evidence="5" id="KW-0496">Mitochondrion</keyword>
<dbReference type="GO" id="GO:0006412">
    <property type="term" value="P:translation"/>
    <property type="evidence" value="ECO:0007669"/>
    <property type="project" value="InterPro"/>
</dbReference>
<dbReference type="NCBIfam" id="TIGR01022">
    <property type="entry name" value="rpmJ_bact"/>
    <property type="match status" value="1"/>
</dbReference>
<keyword evidence="9" id="KW-1185">Reference proteome</keyword>
<sequence>MNIPRFFPFSNLGDVSMSLAQTICTNLIKGTVKGLIENVPIANRKFHGMASLLQPRPASYFASIPTTAQTTNPQIPVLGKMQRLLMPVTTLLNHVAGFKVKGRVKRRCKDCYFVMRQQRLYNICPTHPRHKQMSMKKRDDKTWILTHATQSKIRPY</sequence>
<dbReference type="Pfam" id="PF00444">
    <property type="entry name" value="Ribosomal_L36"/>
    <property type="match status" value="1"/>
</dbReference>
<dbReference type="VEuPathDB" id="VectorBase:GAUT042217"/>
<keyword evidence="3" id="KW-0809">Transit peptide</keyword>
<accession>A0A1A9VN31</accession>
<evidence type="ECO:0000256" key="6">
    <source>
        <dbReference type="ARBA" id="ARBA00023274"/>
    </source>
</evidence>
<evidence type="ECO:0000256" key="1">
    <source>
        <dbReference type="ARBA" id="ARBA00004173"/>
    </source>
</evidence>
<dbReference type="STRING" id="7395.A0A1A9VN31"/>
<dbReference type="PANTHER" id="PTHR46909">
    <property type="entry name" value="39S RIBOSOMAL PROTEIN L36, MITOCHONDRIAL"/>
    <property type="match status" value="1"/>
</dbReference>
<dbReference type="InterPro" id="IPR035977">
    <property type="entry name" value="Ribosomal_bL36_sp"/>
</dbReference>
<dbReference type="AlphaFoldDB" id="A0A1A9VN31"/>
<comment type="similarity">
    <text evidence="2 7">Belongs to the bacterial ribosomal protein bL36 family.</text>
</comment>
<organism evidence="8 9">
    <name type="scientific">Glossina austeni</name>
    <name type="common">Savannah tsetse fly</name>
    <dbReference type="NCBI Taxonomy" id="7395"/>
    <lineage>
        <taxon>Eukaryota</taxon>
        <taxon>Metazoa</taxon>
        <taxon>Ecdysozoa</taxon>
        <taxon>Arthropoda</taxon>
        <taxon>Hexapoda</taxon>
        <taxon>Insecta</taxon>
        <taxon>Pterygota</taxon>
        <taxon>Neoptera</taxon>
        <taxon>Endopterygota</taxon>
        <taxon>Diptera</taxon>
        <taxon>Brachycera</taxon>
        <taxon>Muscomorpha</taxon>
        <taxon>Hippoboscoidea</taxon>
        <taxon>Glossinidae</taxon>
        <taxon>Glossina</taxon>
    </lineage>
</organism>
<dbReference type="EnsemblMetazoa" id="GAUT042217-RA">
    <property type="protein sequence ID" value="GAUT042217-PA"/>
    <property type="gene ID" value="GAUT042217"/>
</dbReference>
<evidence type="ECO:0000256" key="4">
    <source>
        <dbReference type="ARBA" id="ARBA00022980"/>
    </source>
</evidence>
<evidence type="ECO:0000256" key="5">
    <source>
        <dbReference type="ARBA" id="ARBA00023128"/>
    </source>
</evidence>
<name>A0A1A9VN31_GLOAU</name>
<dbReference type="SUPFAM" id="SSF57840">
    <property type="entry name" value="Ribosomal protein L36"/>
    <property type="match status" value="1"/>
</dbReference>